<name>A0ACB9T4G3_HOLOL</name>
<sequence length="1117" mass="124203">MGPVDYNLANALKTEITFHLFTSKFHNGIVLTEENAKEANIKANVPTKIFIHGWNSNLQGNWYNAFRDEYFNKGEYNIIYVDWFIPGSKEYTVSAANVKPVGHYIGDLIVASKINLEKVHLIGKSLGSHVASWTGKRVQELTGSKLNRITGLDPASPKFDNALLPENERLNKTDADFVDVIHTDAGYYGFETPIGTVDFYPNGGALQPGCTPDEAGHNDSHGRSNWYFLESINSTSIKAVKSKSWEDFLKGDYENFIKNIPVDYSLANAIESDIKLQLVTKVSSGLYLTVEEARKVLIETEVPTKVFIDGWNSNINQNWYSDFKDEYFQKGEYNVICVDWSTPGSKEYIVSAANVQPVGRIIADFLVGSKINLKTTHIISKALGAHVASWIGKQIYQLTGKKVNRITAFDPASLQFEHDYVLENNRLNSQDASFVDIVHTDAGYYGFLKTLGTVDFYANGGGIQPGCTDDERGHNDSRDRASKYFLETICSSDIKAAKCQSWDDFLVGNFNEEESIIFGEDVPLAAQVVHMYNIPPVNYSIADAVKTDITYKYFTKANMSGIYITEESAANILDENISTKFIIHGWLSNDTSYWYEPYRDECFKKDNYNFIYIDWSKAGAKEFYVSAANTKPIGSYIADFIISAKLQLDKVHIIGHSLGSNPAGPGFEHPDMDESGRVSNTDAQFVDVIHTDIGHYGFIEPIGHVDFYPNGGTLQPGCPSYDIDDNCSHARSNLYLVESVNSNKFIATPCSSYDDYIDREYDDLINLKDAGPLKFIVHGWGETMNSPYYKNLSDAYLERGTYSIIHVDWSKLGTTWYSRAITNTLEAEFILHLYKISKIDLDNIHILGHSLGAHVAGVAGETIHKRTGKKIGRITGLDPAKPLYEGFIVTAKKKLSKGDAKMVDIVHTDAGNFGCENNMGTVDFFPNGGIAVQPGCLEPITTHDIVYAIKNFVVVPFPHIDWSLKGDNDYLTASRNAKPVGDKIGEFLVNLNNKKGIPYKNMHLISHSLGCHVAGFTGKKVYEIANRKIGRITALDPAAPIFDLFAMGPSNRLSKEDATFVDVIHTDGGMLGFNYPIGTVDFFPNGGTAVQPGCSLLKVDVKYEDCTQFKVTVITQN</sequence>
<accession>A0ACB9T4G3</accession>
<comment type="caution">
    <text evidence="1">The sequence shown here is derived from an EMBL/GenBank/DDBJ whole genome shotgun (WGS) entry which is preliminary data.</text>
</comment>
<organism evidence="1 2">
    <name type="scientific">Holotrichia oblita</name>
    <name type="common">Chafer beetle</name>
    <dbReference type="NCBI Taxonomy" id="644536"/>
    <lineage>
        <taxon>Eukaryota</taxon>
        <taxon>Metazoa</taxon>
        <taxon>Ecdysozoa</taxon>
        <taxon>Arthropoda</taxon>
        <taxon>Hexapoda</taxon>
        <taxon>Insecta</taxon>
        <taxon>Pterygota</taxon>
        <taxon>Neoptera</taxon>
        <taxon>Endopterygota</taxon>
        <taxon>Coleoptera</taxon>
        <taxon>Polyphaga</taxon>
        <taxon>Scarabaeiformia</taxon>
        <taxon>Scarabaeidae</taxon>
        <taxon>Melolonthinae</taxon>
        <taxon>Holotrichia</taxon>
    </lineage>
</organism>
<evidence type="ECO:0000313" key="2">
    <source>
        <dbReference type="Proteomes" id="UP001056778"/>
    </source>
</evidence>
<protein>
    <submittedName>
        <fullName evidence="1">Lipase</fullName>
    </submittedName>
</protein>
<proteinExistence type="predicted"/>
<dbReference type="EMBL" id="CM043019">
    <property type="protein sequence ID" value="KAI4461676.1"/>
    <property type="molecule type" value="Genomic_DNA"/>
</dbReference>
<gene>
    <name evidence="1" type="ORF">MML48_5g00009119</name>
</gene>
<dbReference type="Proteomes" id="UP001056778">
    <property type="component" value="Chromosome 5"/>
</dbReference>
<reference evidence="1" key="1">
    <citation type="submission" date="2022-04" db="EMBL/GenBank/DDBJ databases">
        <title>Chromosome-scale genome assembly of Holotrichia oblita Faldermann.</title>
        <authorList>
            <person name="Rongchong L."/>
        </authorList>
    </citation>
    <scope>NUCLEOTIDE SEQUENCE</scope>
    <source>
        <strain evidence="1">81SQS9</strain>
    </source>
</reference>
<evidence type="ECO:0000313" key="1">
    <source>
        <dbReference type="EMBL" id="KAI4461676.1"/>
    </source>
</evidence>
<keyword evidence="2" id="KW-1185">Reference proteome</keyword>